<feature type="compositionally biased region" description="Polar residues" evidence="7">
    <location>
        <begin position="385"/>
        <end position="401"/>
    </location>
</feature>
<feature type="transmembrane region" description="Helical" evidence="8">
    <location>
        <begin position="556"/>
        <end position="580"/>
    </location>
</feature>
<evidence type="ECO:0000256" key="7">
    <source>
        <dbReference type="SAM" id="MobiDB-lite"/>
    </source>
</evidence>
<feature type="transmembrane region" description="Helical" evidence="8">
    <location>
        <begin position="309"/>
        <end position="327"/>
    </location>
</feature>
<feature type="transmembrane region" description="Helical" evidence="8">
    <location>
        <begin position="486"/>
        <end position="503"/>
    </location>
</feature>
<keyword evidence="10" id="KW-1185">Reference proteome</keyword>
<feature type="transmembrane region" description="Helical" evidence="8">
    <location>
        <begin position="339"/>
        <end position="360"/>
    </location>
</feature>
<keyword evidence="4 8" id="KW-0812">Transmembrane</keyword>
<reference evidence="9" key="1">
    <citation type="submission" date="2023-04" db="EMBL/GenBank/DDBJ databases">
        <authorList>
            <consortium name="ELIXIR-Norway"/>
        </authorList>
    </citation>
    <scope>NUCLEOTIDE SEQUENCE [LARGE SCALE GENOMIC DNA]</scope>
</reference>
<feature type="region of interest" description="Disordered" evidence="7">
    <location>
        <begin position="383"/>
        <end position="403"/>
    </location>
</feature>
<evidence type="ECO:0000256" key="2">
    <source>
        <dbReference type="ARBA" id="ARBA00007965"/>
    </source>
</evidence>
<dbReference type="InterPro" id="IPR002259">
    <property type="entry name" value="Eqnu_transpt"/>
</dbReference>
<evidence type="ECO:0000313" key="10">
    <source>
        <dbReference type="Proteomes" id="UP001176941"/>
    </source>
</evidence>
<comment type="subcellular location">
    <subcellularLocation>
        <location evidence="1">Membrane</location>
        <topology evidence="1">Multi-pass membrane protein</topology>
    </subcellularLocation>
</comment>
<sequence>MFRGAIKVPFHRLVITGTRLLSWHRGHIKGLSSWHPGHSKCQRHSPQGLPQQVQEQLLGPAWASSGSRALPGLSLWAASPHPNPAALLGVLHESLRTPTRPPVRLDASRLAIISEDDFHHTSNSTYRTASSSLRADQEALLEKLLDHPPPSLQRPEDRYNGTYIIFFSLGIGGLLPWNFFVTAQEYWIFKLNNCSSPATGEEPKGSDILNYFESYLAIASTVPSVLCLVLNFLLVNRVPIRVRVLASLTVMLAVFMVMTVLVKVDTSSWTHSFFTITIVCMVILSGTATIFNSSVFGMTGSFPMRNSQALISGGAMGGTLSAVASLVDLAVASDVTDSTLAFFLTADIFLALCIGLYLLLPRLDYARYYMKPVWPTVFSGEEQLPQDSPNPTSVAPGSSDPQTPPLGPILKKTTGLGFCIVYLFFISSLIFPAICTNIESLSKGSGSLWSTKFFVPLTTFLLYNFADLCGRQITAWIQVPGPRSKVLPGLVLLRTCLVPLFVFCNYQPRVHLHTVAFQSDMYPVLFTSLLGLSNGYLSTLALIYGPKIVPRELAEATGVVMTFYVCLGLVLGSACSALLVHLI</sequence>
<feature type="transmembrane region" description="Helical" evidence="8">
    <location>
        <begin position="415"/>
        <end position="434"/>
    </location>
</feature>
<accession>A0ABN8ZV39</accession>
<proteinExistence type="inferred from homology"/>
<evidence type="ECO:0000256" key="8">
    <source>
        <dbReference type="SAM" id="Phobius"/>
    </source>
</evidence>
<feature type="transmembrane region" description="Helical" evidence="8">
    <location>
        <begin position="161"/>
        <end position="180"/>
    </location>
</feature>
<dbReference type="Proteomes" id="UP001176941">
    <property type="component" value="Chromosome 7"/>
</dbReference>
<evidence type="ECO:0000256" key="1">
    <source>
        <dbReference type="ARBA" id="ARBA00004141"/>
    </source>
</evidence>
<feature type="transmembrane region" description="Helical" evidence="8">
    <location>
        <begin position="446"/>
        <end position="465"/>
    </location>
</feature>
<evidence type="ECO:0000256" key="5">
    <source>
        <dbReference type="ARBA" id="ARBA00022989"/>
    </source>
</evidence>
<feature type="transmembrane region" description="Helical" evidence="8">
    <location>
        <begin position="523"/>
        <end position="544"/>
    </location>
</feature>
<evidence type="ECO:0000313" key="9">
    <source>
        <dbReference type="EMBL" id="CAI9177624.1"/>
    </source>
</evidence>
<gene>
    <name evidence="9" type="ORF">MRATA1EN1_LOCUS26586</name>
</gene>
<comment type="similarity">
    <text evidence="2">Belongs to the SLC29A/ENT transporter (TC 2.A.57) family.</text>
</comment>
<evidence type="ECO:0000256" key="4">
    <source>
        <dbReference type="ARBA" id="ARBA00022692"/>
    </source>
</evidence>
<dbReference type="EMBL" id="OX459943">
    <property type="protein sequence ID" value="CAI9177624.1"/>
    <property type="molecule type" value="Genomic_DNA"/>
</dbReference>
<feature type="transmembrane region" description="Helical" evidence="8">
    <location>
        <begin position="242"/>
        <end position="261"/>
    </location>
</feature>
<dbReference type="PANTHER" id="PTHR10332:SF17">
    <property type="entry name" value="EQUILIBRATIVE NUCLEOSIDE TRANSPORTER 3"/>
    <property type="match status" value="1"/>
</dbReference>
<feature type="transmembrane region" description="Helical" evidence="8">
    <location>
        <begin position="215"/>
        <end position="235"/>
    </location>
</feature>
<evidence type="ECO:0000256" key="3">
    <source>
        <dbReference type="ARBA" id="ARBA00022448"/>
    </source>
</evidence>
<evidence type="ECO:0000256" key="6">
    <source>
        <dbReference type="ARBA" id="ARBA00023136"/>
    </source>
</evidence>
<organism evidence="9 10">
    <name type="scientific">Rangifer tarandus platyrhynchus</name>
    <name type="common">Svalbard reindeer</name>
    <dbReference type="NCBI Taxonomy" id="3082113"/>
    <lineage>
        <taxon>Eukaryota</taxon>
        <taxon>Metazoa</taxon>
        <taxon>Chordata</taxon>
        <taxon>Craniata</taxon>
        <taxon>Vertebrata</taxon>
        <taxon>Euteleostomi</taxon>
        <taxon>Mammalia</taxon>
        <taxon>Eutheria</taxon>
        <taxon>Laurasiatheria</taxon>
        <taxon>Artiodactyla</taxon>
        <taxon>Ruminantia</taxon>
        <taxon>Pecora</taxon>
        <taxon>Cervidae</taxon>
        <taxon>Odocoileinae</taxon>
        <taxon>Rangifer</taxon>
    </lineage>
</organism>
<dbReference type="PRINTS" id="PR01130">
    <property type="entry name" value="DERENTRNSPRT"/>
</dbReference>
<protein>
    <recommendedName>
        <fullName evidence="11">Solute carrier family 29 (Nucleoside transporters), member 3</fullName>
    </recommendedName>
</protein>
<dbReference type="Pfam" id="PF01733">
    <property type="entry name" value="Nucleoside_tran"/>
    <property type="match status" value="1"/>
</dbReference>
<keyword evidence="5 8" id="KW-1133">Transmembrane helix</keyword>
<feature type="transmembrane region" description="Helical" evidence="8">
    <location>
        <begin position="273"/>
        <end position="297"/>
    </location>
</feature>
<keyword evidence="3" id="KW-0813">Transport</keyword>
<evidence type="ECO:0008006" key="11">
    <source>
        <dbReference type="Google" id="ProtNLM"/>
    </source>
</evidence>
<dbReference type="PANTHER" id="PTHR10332">
    <property type="entry name" value="EQUILIBRATIVE NUCLEOSIDE TRANSPORTER"/>
    <property type="match status" value="1"/>
</dbReference>
<keyword evidence="6 8" id="KW-0472">Membrane</keyword>
<name>A0ABN8ZV39_RANTA</name>